<evidence type="ECO:0000256" key="1">
    <source>
        <dbReference type="ARBA" id="ARBA00022737"/>
    </source>
</evidence>
<dbReference type="AlphaFoldDB" id="A0AAE1LXU7"/>
<dbReference type="Pfam" id="PF12796">
    <property type="entry name" value="Ank_2"/>
    <property type="match status" value="3"/>
</dbReference>
<dbReference type="PROSITE" id="PS50088">
    <property type="entry name" value="ANK_REPEAT"/>
    <property type="match status" value="7"/>
</dbReference>
<evidence type="ECO:0000313" key="5">
    <source>
        <dbReference type="EMBL" id="KAK4071259.1"/>
    </source>
</evidence>
<accession>A0AAE1LXU7</accession>
<dbReference type="Pfam" id="PF00023">
    <property type="entry name" value="Ank"/>
    <property type="match status" value="1"/>
</dbReference>
<dbReference type="GO" id="GO:0009116">
    <property type="term" value="P:nucleoside metabolic process"/>
    <property type="evidence" value="ECO:0007669"/>
    <property type="project" value="InterPro"/>
</dbReference>
<dbReference type="Gene3D" id="1.25.40.20">
    <property type="entry name" value="Ankyrin repeat-containing domain"/>
    <property type="match status" value="3"/>
</dbReference>
<dbReference type="SUPFAM" id="SSF48403">
    <property type="entry name" value="Ankyrin repeat"/>
    <property type="match status" value="2"/>
</dbReference>
<dbReference type="PROSITE" id="PS50297">
    <property type="entry name" value="ANK_REP_REGION"/>
    <property type="match status" value="5"/>
</dbReference>
<feature type="repeat" description="ANK" evidence="3">
    <location>
        <begin position="473"/>
        <end position="505"/>
    </location>
</feature>
<keyword evidence="6" id="KW-1185">Reference proteome</keyword>
<keyword evidence="1" id="KW-0677">Repeat</keyword>
<protein>
    <recommendedName>
        <fullName evidence="7">Nucleoside phosphorylase domain-containing protein</fullName>
    </recommendedName>
</protein>
<proteinExistence type="predicted"/>
<evidence type="ECO:0000256" key="3">
    <source>
        <dbReference type="PROSITE-ProRule" id="PRU00023"/>
    </source>
</evidence>
<evidence type="ECO:0000256" key="4">
    <source>
        <dbReference type="SAM" id="MobiDB-lite"/>
    </source>
</evidence>
<feature type="repeat" description="ANK" evidence="3">
    <location>
        <begin position="439"/>
        <end position="471"/>
    </location>
</feature>
<sequence>MVGIGGGVSPKVRLGDVVISTPDGQHPGVVQWDMGKAEKEGFKRTGALNNPPNSLLSDLNKVETEHKLLGSKIPEYLAQAAQNYPRAATRYLKSDSLKDMLFQCQKRRPTSAALAGSVAPLCLFLPRTPDIQADCVHVNELKDDKEQELDGDDSEEKERDGCRLCDKTAIVKRKPRSMRVHYGLIASGNQVIKDAVFRDKLNQALDGEVLCFEMEAAGLMNNFPCLVIRGICDYSDSHKNKAWQEHAAAVAAAFAKELLNHVQLSDVKGERPAVAILNKELQEALAVQVATSALDKDNIPTIDHLTQACAPLVVVDSESKIIRLAHHTLQEYFERQDNTLLSKAHVTITNICMTYLSFSAFQSGPLEPQDPHDLLGNEGPENHLHSYAARYWGYHTHKALAQGLDPSKVVSFLERVPQDSCVVDLLITKGYDPNAEDSMARTPLWWAARNGHAPVVKRLLELDVELESKDDVDYQTALSAAARQGHELVVQLLLDKGADLESQGGVDLTPIYSVLKKGGRKIQHLGRHEWTRDNHKILIKKGANIETKDHEGFTPLMWAVKNGHKGTIELLTANDACIMAKDNDGLTVFGHADEAILESLFAKAANLKVEDDHGWTALAWAAVTQNTMLAKFLLTRDVNIEARDHKGMTPFTLGVISGNTIIPKLLLTHNASLETKDDCDRTPLICAARVGDGPMIKFLLSKNVDIEAKCHEGLTPLGYTIFSDHYEAGKILVDNGANVNHQIIRGLTILHLAATKASRKIASLLLESATIDVDPMDDTGRSPLSHAAENGNYDVAKALLTTGKVDIESTDEFSRTPMWYAKNEAKDERLVQLLLSYGAKELDDSYFTNGSSEEHESVKRRLSNESSDSPPFKRRC</sequence>
<dbReference type="EMBL" id="JAWRVG010000024">
    <property type="protein sequence ID" value="KAK4071259.1"/>
    <property type="molecule type" value="Genomic_DNA"/>
</dbReference>
<reference evidence="5" key="1">
    <citation type="submission" date="2023-11" db="EMBL/GenBank/DDBJ databases">
        <title>The genome sequences of three competitors of mushroom-forming fungi.</title>
        <authorList>
            <person name="Beijen E."/>
            <person name="Ohm R.A."/>
        </authorList>
    </citation>
    <scope>NUCLEOTIDE SEQUENCE</scope>
    <source>
        <strain evidence="5">CBS 100526</strain>
    </source>
</reference>
<feature type="repeat" description="ANK" evidence="3">
    <location>
        <begin position="646"/>
        <end position="678"/>
    </location>
</feature>
<dbReference type="RefSeq" id="XP_062754836.1">
    <property type="nucleotide sequence ID" value="XM_062900898.1"/>
</dbReference>
<dbReference type="InterPro" id="IPR002110">
    <property type="entry name" value="Ankyrin_rpt"/>
</dbReference>
<dbReference type="Gene3D" id="3.40.50.1580">
    <property type="entry name" value="Nucleoside phosphorylase domain"/>
    <property type="match status" value="1"/>
</dbReference>
<organism evidence="5 6">
    <name type="scientific">Trichoderma aggressivum f. europaeum</name>
    <dbReference type="NCBI Taxonomy" id="173218"/>
    <lineage>
        <taxon>Eukaryota</taxon>
        <taxon>Fungi</taxon>
        <taxon>Dikarya</taxon>
        <taxon>Ascomycota</taxon>
        <taxon>Pezizomycotina</taxon>
        <taxon>Sordariomycetes</taxon>
        <taxon>Hypocreomycetidae</taxon>
        <taxon>Hypocreales</taxon>
        <taxon>Hypocreaceae</taxon>
        <taxon>Trichoderma</taxon>
    </lineage>
</organism>
<feature type="compositionally biased region" description="Basic and acidic residues" evidence="4">
    <location>
        <begin position="852"/>
        <end position="863"/>
    </location>
</feature>
<evidence type="ECO:0000256" key="2">
    <source>
        <dbReference type="ARBA" id="ARBA00023043"/>
    </source>
</evidence>
<dbReference type="InterPro" id="IPR035994">
    <property type="entry name" value="Nucleoside_phosphorylase_sf"/>
</dbReference>
<evidence type="ECO:0000313" key="6">
    <source>
        <dbReference type="Proteomes" id="UP001273209"/>
    </source>
</evidence>
<dbReference type="GeneID" id="87920803"/>
<gene>
    <name evidence="5" type="ORF">Triagg1_6290</name>
</gene>
<name>A0AAE1LXU7_9HYPO</name>
<comment type="caution">
    <text evidence="5">The sequence shown here is derived from an EMBL/GenBank/DDBJ whole genome shotgun (WGS) entry which is preliminary data.</text>
</comment>
<dbReference type="SMART" id="SM00248">
    <property type="entry name" value="ANK"/>
    <property type="match status" value="10"/>
</dbReference>
<dbReference type="PANTHER" id="PTHR24198">
    <property type="entry name" value="ANKYRIN REPEAT AND PROTEIN KINASE DOMAIN-CONTAINING PROTEIN"/>
    <property type="match status" value="1"/>
</dbReference>
<dbReference type="PRINTS" id="PR01415">
    <property type="entry name" value="ANKYRIN"/>
</dbReference>
<dbReference type="InterPro" id="IPR036770">
    <property type="entry name" value="Ankyrin_rpt-contain_sf"/>
</dbReference>
<dbReference type="Proteomes" id="UP001273209">
    <property type="component" value="Unassembled WGS sequence"/>
</dbReference>
<keyword evidence="2 3" id="KW-0040">ANK repeat</keyword>
<dbReference type="PANTHER" id="PTHR24198:SF165">
    <property type="entry name" value="ANKYRIN REPEAT-CONTAINING PROTEIN-RELATED"/>
    <property type="match status" value="1"/>
</dbReference>
<feature type="repeat" description="ANK" evidence="3">
    <location>
        <begin position="551"/>
        <end position="583"/>
    </location>
</feature>
<feature type="region of interest" description="Disordered" evidence="4">
    <location>
        <begin position="846"/>
        <end position="876"/>
    </location>
</feature>
<feature type="repeat" description="ANK" evidence="3">
    <location>
        <begin position="779"/>
        <end position="803"/>
    </location>
</feature>
<feature type="repeat" description="ANK" evidence="3">
    <location>
        <begin position="613"/>
        <end position="645"/>
    </location>
</feature>
<dbReference type="GO" id="GO:0003824">
    <property type="term" value="F:catalytic activity"/>
    <property type="evidence" value="ECO:0007669"/>
    <property type="project" value="InterPro"/>
</dbReference>
<dbReference type="SUPFAM" id="SSF53167">
    <property type="entry name" value="Purine and uridine phosphorylases"/>
    <property type="match status" value="1"/>
</dbReference>
<feature type="repeat" description="ANK" evidence="3">
    <location>
        <begin position="712"/>
        <end position="740"/>
    </location>
</feature>
<evidence type="ECO:0008006" key="7">
    <source>
        <dbReference type="Google" id="ProtNLM"/>
    </source>
</evidence>